<keyword evidence="1" id="KW-0812">Transmembrane</keyword>
<keyword evidence="1" id="KW-1133">Transmembrane helix</keyword>
<dbReference type="InterPro" id="IPR026411">
    <property type="entry name" value="Cyanosort_A_assoc"/>
</dbReference>
<dbReference type="RefSeq" id="WP_340525747.1">
    <property type="nucleotide sequence ID" value="NZ_JBBLXS010000309.1"/>
</dbReference>
<dbReference type="Proteomes" id="UP001384579">
    <property type="component" value="Unassembled WGS sequence"/>
</dbReference>
<evidence type="ECO:0000256" key="1">
    <source>
        <dbReference type="SAM" id="Phobius"/>
    </source>
</evidence>
<name>A0ABU8YRY6_9CYAN</name>
<evidence type="ECO:0000313" key="3">
    <source>
        <dbReference type="Proteomes" id="UP001384579"/>
    </source>
</evidence>
<dbReference type="NCBIfam" id="TIGR04153">
    <property type="entry name" value="cyanosortA_assc"/>
    <property type="match status" value="1"/>
</dbReference>
<reference evidence="2 3" key="1">
    <citation type="journal article" date="2020" name="Harmful Algae">
        <title>Molecular and morphological characterization of a novel dihydroanatoxin-a producing Microcoleus species (cyanobacteria) from the Russian River, California, USA.</title>
        <authorList>
            <person name="Conklin K.Y."/>
            <person name="Stancheva R."/>
            <person name="Otten T.G."/>
            <person name="Fadness R."/>
            <person name="Boyer G.L."/>
            <person name="Read B."/>
            <person name="Zhang X."/>
            <person name="Sheath R.G."/>
        </authorList>
    </citation>
    <scope>NUCLEOTIDE SEQUENCE [LARGE SCALE GENOMIC DNA]</scope>
    <source>
        <strain evidence="2 3">PTRS2</strain>
    </source>
</reference>
<dbReference type="EMBL" id="JBBLXS010000309">
    <property type="protein sequence ID" value="MEK0187139.1"/>
    <property type="molecule type" value="Genomic_DNA"/>
</dbReference>
<evidence type="ECO:0000313" key="2">
    <source>
        <dbReference type="EMBL" id="MEK0187139.1"/>
    </source>
</evidence>
<feature type="transmembrane region" description="Helical" evidence="1">
    <location>
        <begin position="12"/>
        <end position="30"/>
    </location>
</feature>
<comment type="caution">
    <text evidence="2">The sequence shown here is derived from an EMBL/GenBank/DDBJ whole genome shotgun (WGS) entry which is preliminary data.</text>
</comment>
<accession>A0ABU8YRY6</accession>
<keyword evidence="1" id="KW-0472">Membrane</keyword>
<organism evidence="2 3">
    <name type="scientific">Microcoleus anatoxicus PTRS2</name>
    <dbReference type="NCBI Taxonomy" id="2705321"/>
    <lineage>
        <taxon>Bacteria</taxon>
        <taxon>Bacillati</taxon>
        <taxon>Cyanobacteriota</taxon>
        <taxon>Cyanophyceae</taxon>
        <taxon>Oscillatoriophycideae</taxon>
        <taxon>Oscillatoriales</taxon>
        <taxon>Microcoleaceae</taxon>
        <taxon>Microcoleus</taxon>
        <taxon>Microcoleus anatoxicus</taxon>
    </lineage>
</organism>
<protein>
    <submittedName>
        <fullName evidence="2">Cyanoexosortase A system-associated protein</fullName>
    </submittedName>
</protein>
<sequence length="222" mass="25530">MAITYWKTARISILAVTFTGVLLVIGRLTLSPSAGNFSPTPFDFPESVPLTDWQMQESTPLKISDTSQMKVGRKYEYQKNNTTLEIEMRYVVGTTGDVENMMKGHTILKSSPGKLALAETQGVGFYGILPQHNRLYLSSCINPRGRATVTAEQFRYNRNTRDWNFNRILFWLLGKGNIQDQRCLWTQMSIPLNQTKPEDAKKILENAWVSWYGWWQPRFPEP</sequence>
<keyword evidence="3" id="KW-1185">Reference proteome</keyword>
<gene>
    <name evidence="2" type="ORF">WMG39_20135</name>
</gene>
<proteinExistence type="predicted"/>